<evidence type="ECO:0000256" key="1">
    <source>
        <dbReference type="SAM" id="MobiDB-lite"/>
    </source>
</evidence>
<dbReference type="Pfam" id="PF11943">
    <property type="entry name" value="DUF3460"/>
    <property type="match status" value="1"/>
</dbReference>
<gene>
    <name evidence="2" type="ORF">NKE59_07740</name>
</gene>
<dbReference type="EMBL" id="CP099959">
    <property type="protein sequence ID" value="XCC57380.1"/>
    <property type="molecule type" value="Genomic_DNA"/>
</dbReference>
<dbReference type="InterPro" id="IPR021853">
    <property type="entry name" value="DUF3460"/>
</dbReference>
<evidence type="ECO:0000313" key="2">
    <source>
        <dbReference type="EMBL" id="XCC57380.1"/>
    </source>
</evidence>
<name>A0AAU8A1U3_9BURK</name>
<dbReference type="RefSeq" id="WP_353438410.1">
    <property type="nucleotide sequence ID" value="NZ_CP099959.1"/>
</dbReference>
<feature type="compositionally biased region" description="Basic and acidic residues" evidence="1">
    <location>
        <begin position="20"/>
        <end position="30"/>
    </location>
</feature>
<feature type="region of interest" description="Disordered" evidence="1">
    <location>
        <begin position="19"/>
        <end position="45"/>
    </location>
</feature>
<accession>A0AAU8A1U3</accession>
<dbReference type="AlphaFoldDB" id="A0AAU8A1U3"/>
<proteinExistence type="predicted"/>
<protein>
    <submittedName>
        <fullName evidence="2">DUF3460 family protein</fullName>
    </submittedName>
</protein>
<sequence>MKKYKSQVTQFLEQLKAQKPHLEQSQREGRALLWDKTPQNPEEMRRTKLARIKQRSYVYSNE</sequence>
<reference evidence="2" key="1">
    <citation type="submission" date="2022-06" db="EMBL/GenBank/DDBJ databases">
        <title>New Polynucleobacter species.</title>
        <authorList>
            <person name="Hahn M.W."/>
        </authorList>
    </citation>
    <scope>NUCLEOTIDE SEQUENCE</scope>
    <source>
        <strain evidence="2">UK-FUSCHL-C3</strain>
    </source>
</reference>
<organism evidence="2">
    <name type="scientific">Polynucleobacter sp. UK-FUSCHL-C3</name>
    <dbReference type="NCBI Taxonomy" id="2955208"/>
    <lineage>
        <taxon>Bacteria</taxon>
        <taxon>Pseudomonadati</taxon>
        <taxon>Pseudomonadota</taxon>
        <taxon>Betaproteobacteria</taxon>
        <taxon>Burkholderiales</taxon>
        <taxon>Burkholderiaceae</taxon>
        <taxon>Polynucleobacter</taxon>
    </lineage>
</organism>